<reference evidence="1 2" key="1">
    <citation type="submission" date="2015-01" db="EMBL/GenBank/DDBJ databases">
        <title>Evolution of Trichinella species and genotypes.</title>
        <authorList>
            <person name="Korhonen P.K."/>
            <person name="Edoardo P."/>
            <person name="Giuseppe L.R."/>
            <person name="Gasser R.B."/>
        </authorList>
    </citation>
    <scope>NUCLEOTIDE SEQUENCE [LARGE SCALE GENOMIC DNA]</scope>
    <source>
        <strain evidence="1">ISS1029</strain>
    </source>
</reference>
<comment type="caution">
    <text evidence="1">The sequence shown here is derived from an EMBL/GenBank/DDBJ whole genome shotgun (WGS) entry which is preliminary data.</text>
</comment>
<accession>A0A0V1DTZ9</accession>
<proteinExistence type="predicted"/>
<evidence type="ECO:0000313" key="2">
    <source>
        <dbReference type="Proteomes" id="UP000055024"/>
    </source>
</evidence>
<feature type="non-terminal residue" evidence="1">
    <location>
        <position position="1"/>
    </location>
</feature>
<keyword evidence="2" id="KW-1185">Reference proteome</keyword>
<sequence>LKSAKNDFSENFREKRLFRKFSRKSPSEHPNRAQFALKTAKNDFTENFHENRPLSTQIMLNSP</sequence>
<organism evidence="1 2">
    <name type="scientific">Trichinella zimbabwensis</name>
    <dbReference type="NCBI Taxonomy" id="268475"/>
    <lineage>
        <taxon>Eukaryota</taxon>
        <taxon>Metazoa</taxon>
        <taxon>Ecdysozoa</taxon>
        <taxon>Nematoda</taxon>
        <taxon>Enoplea</taxon>
        <taxon>Dorylaimia</taxon>
        <taxon>Trichinellida</taxon>
        <taxon>Trichinellidae</taxon>
        <taxon>Trichinella</taxon>
    </lineage>
</organism>
<dbReference type="AlphaFoldDB" id="A0A0V1DTZ9"/>
<gene>
    <name evidence="1" type="ORF">T11_8009</name>
</gene>
<dbReference type="Proteomes" id="UP000055024">
    <property type="component" value="Unassembled WGS sequence"/>
</dbReference>
<dbReference type="EMBL" id="JYDP01007636">
    <property type="protein sequence ID" value="KRY65047.1"/>
    <property type="molecule type" value="Genomic_DNA"/>
</dbReference>
<name>A0A0V1DTZ9_9BILA</name>
<protein>
    <submittedName>
        <fullName evidence="1">Uncharacterized protein</fullName>
    </submittedName>
</protein>
<evidence type="ECO:0000313" key="1">
    <source>
        <dbReference type="EMBL" id="KRY65047.1"/>
    </source>
</evidence>